<dbReference type="KEGG" id="sco:SCO6346"/>
<feature type="compositionally biased region" description="Basic and acidic residues" evidence="1">
    <location>
        <begin position="99"/>
        <end position="112"/>
    </location>
</feature>
<dbReference type="PIR" id="T29432">
    <property type="entry name" value="T29432"/>
</dbReference>
<accession>O86615</accession>
<dbReference type="InterPro" id="IPR000873">
    <property type="entry name" value="AMP-dep_synth/lig_dom"/>
</dbReference>
<keyword evidence="4" id="KW-1185">Reference proteome</keyword>
<dbReference type="Pfam" id="PF00501">
    <property type="entry name" value="AMP-binding"/>
    <property type="match status" value="1"/>
</dbReference>
<dbReference type="STRING" id="100226.gene:17764005"/>
<protein>
    <recommendedName>
        <fullName evidence="2">AMP-dependent synthetase/ligase domain-containing protein</fullName>
    </recommendedName>
</protein>
<dbReference type="InParanoid" id="O86615"/>
<dbReference type="PATRIC" id="fig|100226.15.peg.6458"/>
<dbReference type="eggNOG" id="COG0318">
    <property type="taxonomic scope" value="Bacteria"/>
</dbReference>
<dbReference type="Proteomes" id="UP000001973">
    <property type="component" value="Chromosome"/>
</dbReference>
<dbReference type="RefSeq" id="WP_011030845.1">
    <property type="nucleotide sequence ID" value="NC_003888.3"/>
</dbReference>
<feature type="compositionally biased region" description="Basic and acidic residues" evidence="1">
    <location>
        <begin position="119"/>
        <end position="137"/>
    </location>
</feature>
<dbReference type="OrthoDB" id="9803968at2"/>
<evidence type="ECO:0000313" key="3">
    <source>
        <dbReference type="EMBL" id="CAA20077.1"/>
    </source>
</evidence>
<evidence type="ECO:0000256" key="1">
    <source>
        <dbReference type="SAM" id="MobiDB-lite"/>
    </source>
</evidence>
<sequence length="158" mass="16763">MVCDQPVSWRSATTEQFPGAVLDLLHAAGGRAVFEHDGRELSGRHLLGMTRRVAAAPRQHGVGPGRGPALLHGVGPEAFAAVIAAYTVGARVVGVRPGTTDHQRAALPRDAEVTVTDGPAHRTERTPGRRGPERDAGGIDDEIDIRDKEPPSPMFTVE</sequence>
<dbReference type="EMBL" id="AL645882">
    <property type="protein sequence ID" value="CAA20077.1"/>
    <property type="molecule type" value="Genomic_DNA"/>
</dbReference>
<dbReference type="HOGENOM" id="CLU_1668367_0_0_11"/>
<dbReference type="SUPFAM" id="SSF56801">
    <property type="entry name" value="Acetyl-CoA synthetase-like"/>
    <property type="match status" value="1"/>
</dbReference>
<organism evidence="3 4">
    <name type="scientific">Streptomyces coelicolor (strain ATCC BAA-471 / A3(2) / M145)</name>
    <dbReference type="NCBI Taxonomy" id="100226"/>
    <lineage>
        <taxon>Bacteria</taxon>
        <taxon>Bacillati</taxon>
        <taxon>Actinomycetota</taxon>
        <taxon>Actinomycetes</taxon>
        <taxon>Kitasatosporales</taxon>
        <taxon>Streptomycetaceae</taxon>
        <taxon>Streptomyces</taxon>
        <taxon>Streptomyces albidoflavus group</taxon>
    </lineage>
</organism>
<feature type="domain" description="AMP-dependent synthetase/ligase" evidence="2">
    <location>
        <begin position="31"/>
        <end position="115"/>
    </location>
</feature>
<feature type="region of interest" description="Disordered" evidence="1">
    <location>
        <begin position="98"/>
        <end position="158"/>
    </location>
</feature>
<dbReference type="AlphaFoldDB" id="O86615"/>
<name>O86615_STRCO</name>
<dbReference type="PaxDb" id="100226-SCO6346"/>
<dbReference type="EMBL" id="AL939127">
    <property type="protein sequence ID" value="CAA20077.1"/>
    <property type="molecule type" value="Genomic_DNA"/>
</dbReference>
<evidence type="ECO:0000259" key="2">
    <source>
        <dbReference type="Pfam" id="PF00501"/>
    </source>
</evidence>
<proteinExistence type="predicted"/>
<reference evidence="3 4" key="1">
    <citation type="journal article" date="1996" name="Mol. Microbiol.">
        <title>A set of ordered cosmids and a detailed genetic and physical map for the 8 Mb Streptomyces coelicolor A3(2) chromosome.</title>
        <authorList>
            <person name="Redenbach M."/>
            <person name="Kieser H.M."/>
            <person name="Denapaite D."/>
            <person name="Eichner A."/>
            <person name="Cullum J."/>
            <person name="Kinashi H."/>
            <person name="Hopwood D.A."/>
        </authorList>
    </citation>
    <scope>NUCLEOTIDE SEQUENCE [LARGE SCALE GENOMIC DNA]</scope>
    <source>
        <strain evidence="4">ATCC BAA-471 / A3(2) / M145</strain>
    </source>
</reference>
<gene>
    <name evidence="3" type="ordered locus">SCO6346</name>
    <name evidence="3" type="ORF">SC3A7.14</name>
</gene>
<reference evidence="3 4" key="2">
    <citation type="journal article" date="2002" name="Nature">
        <title>Complete genome sequence of the model actinomycete Streptomyces coelicolor A3(2).</title>
        <authorList>
            <person name="Bentley S.D."/>
            <person name="Chater K.F."/>
            <person name="Cerdeno-Tarraga A.M."/>
            <person name="Challis G.L."/>
            <person name="Thomson N.R."/>
            <person name="James K.D."/>
            <person name="Harris D.E."/>
            <person name="Quail M.A."/>
            <person name="Kieser H."/>
            <person name="Harper D."/>
            <person name="Bateman A."/>
            <person name="Brown S."/>
            <person name="Chandra G."/>
            <person name="Chen C.W."/>
            <person name="Collins M."/>
            <person name="Cronin A."/>
            <person name="Fraser A."/>
            <person name="Goble A."/>
            <person name="Hidalgo J."/>
            <person name="Hornsby T."/>
            <person name="Howarth S."/>
            <person name="Huang C.H."/>
            <person name="Kieser T."/>
            <person name="Larke L."/>
            <person name="Murphy L."/>
            <person name="Oliver K."/>
            <person name="O'Neil S."/>
            <person name="Rabbinowitsch E."/>
            <person name="Rajandream M.A."/>
            <person name="Rutherford K."/>
            <person name="Rutter S."/>
            <person name="Seeger K."/>
            <person name="Saunders D."/>
            <person name="Sharp S."/>
            <person name="Squares R."/>
            <person name="Squares S."/>
            <person name="Taylor K."/>
            <person name="Warren T."/>
            <person name="Wietzorrek A."/>
            <person name="Woodward J."/>
            <person name="Barrell B.G."/>
            <person name="Parkhill J."/>
            <person name="Hopwood D.A."/>
        </authorList>
    </citation>
    <scope>NUCLEOTIDE SEQUENCE [LARGE SCALE GENOMIC DNA]</scope>
    <source>
        <strain evidence="4">ATCC BAA-471 / A3(2) / M145</strain>
    </source>
</reference>
<evidence type="ECO:0000313" key="4">
    <source>
        <dbReference type="Proteomes" id="UP000001973"/>
    </source>
</evidence>
<dbReference type="Gene3D" id="3.40.50.980">
    <property type="match status" value="1"/>
</dbReference>